<proteinExistence type="predicted"/>
<comment type="caution">
    <text evidence="3">The sequence shown here is derived from an EMBL/GenBank/DDBJ whole genome shotgun (WGS) entry which is preliminary data.</text>
</comment>
<dbReference type="PANTHER" id="PTHR42678">
    <property type="entry name" value="AMIDASE"/>
    <property type="match status" value="1"/>
</dbReference>
<keyword evidence="4" id="KW-1185">Reference proteome</keyword>
<dbReference type="SUPFAM" id="SSF75304">
    <property type="entry name" value="Amidase signature (AS) enzymes"/>
    <property type="match status" value="1"/>
</dbReference>
<organism evidence="3 4">
    <name type="scientific">Hymenobacter antarcticus</name>
    <dbReference type="NCBI Taxonomy" id="486270"/>
    <lineage>
        <taxon>Bacteria</taxon>
        <taxon>Pseudomonadati</taxon>
        <taxon>Bacteroidota</taxon>
        <taxon>Cytophagia</taxon>
        <taxon>Cytophagales</taxon>
        <taxon>Hymenobacteraceae</taxon>
        <taxon>Hymenobacter</taxon>
    </lineage>
</organism>
<evidence type="ECO:0000256" key="1">
    <source>
        <dbReference type="SAM" id="MobiDB-lite"/>
    </source>
</evidence>
<reference evidence="4" key="1">
    <citation type="journal article" date="2019" name="Int. J. Syst. Evol. Microbiol.">
        <title>The Global Catalogue of Microorganisms (GCM) 10K type strain sequencing project: providing services to taxonomists for standard genome sequencing and annotation.</title>
        <authorList>
            <consortium name="The Broad Institute Genomics Platform"/>
            <consortium name="The Broad Institute Genome Sequencing Center for Infectious Disease"/>
            <person name="Wu L."/>
            <person name="Ma J."/>
        </authorList>
    </citation>
    <scope>NUCLEOTIDE SEQUENCE [LARGE SCALE GENOMIC DNA]</scope>
    <source>
        <strain evidence="4">JCM 17217</strain>
    </source>
</reference>
<evidence type="ECO:0000313" key="3">
    <source>
        <dbReference type="EMBL" id="GAA3987838.1"/>
    </source>
</evidence>
<dbReference type="InterPro" id="IPR023631">
    <property type="entry name" value="Amidase_dom"/>
</dbReference>
<evidence type="ECO:0000313" key="4">
    <source>
        <dbReference type="Proteomes" id="UP001501556"/>
    </source>
</evidence>
<feature type="region of interest" description="Disordered" evidence="1">
    <location>
        <begin position="193"/>
        <end position="221"/>
    </location>
</feature>
<dbReference type="InterPro" id="IPR036928">
    <property type="entry name" value="AS_sf"/>
</dbReference>
<dbReference type="RefSeq" id="WP_345126481.1">
    <property type="nucleotide sequence ID" value="NZ_BAABDI010000032.1"/>
</dbReference>
<name>A0ABP7QTM3_9BACT</name>
<gene>
    <name evidence="3" type="ORF">GCM10022407_35560</name>
</gene>
<evidence type="ECO:0000259" key="2">
    <source>
        <dbReference type="Pfam" id="PF01425"/>
    </source>
</evidence>
<dbReference type="NCBIfam" id="NF006006">
    <property type="entry name" value="PRK08137.1"/>
    <property type="match status" value="1"/>
</dbReference>
<dbReference type="PANTHER" id="PTHR42678:SF34">
    <property type="entry name" value="OS04G0183300 PROTEIN"/>
    <property type="match status" value="1"/>
</dbReference>
<dbReference type="Proteomes" id="UP001501556">
    <property type="component" value="Unassembled WGS sequence"/>
</dbReference>
<feature type="compositionally biased region" description="Low complexity" evidence="1">
    <location>
        <begin position="193"/>
        <end position="202"/>
    </location>
</feature>
<protein>
    <submittedName>
        <fullName evidence="3">Amidase</fullName>
    </submittedName>
</protein>
<dbReference type="Gene3D" id="3.90.1300.10">
    <property type="entry name" value="Amidase signature (AS) domain"/>
    <property type="match status" value="1"/>
</dbReference>
<accession>A0ABP7QTM3</accession>
<feature type="domain" description="Amidase" evidence="2">
    <location>
        <begin position="83"/>
        <end position="529"/>
    </location>
</feature>
<dbReference type="EMBL" id="BAABDI010000032">
    <property type="protein sequence ID" value="GAA3987838.1"/>
    <property type="molecule type" value="Genomic_DNA"/>
</dbReference>
<sequence>MDRRLFLNHGTRVALTAALLPAVACQSTTDKKMTEAAAEAAGPPAASGAAAGENEPFALHEATVADLQERMAKGTETARSLSEKYLARIKALNEAGPMLRAVIETNPDALTIADGLDRERKAGKLRGPLHGIPVLIKDNIDSGDQMMTTAGAAALIGHKAKQDAFIVQKLRAAGAVLLGKTNLSEWANFRSSHSVSGWSSRGRQSRNPYALDRSTSGSSSGSGAAASANLCAVAIGTETDGSVVSPASCNGLVGLKPTVGLLSRGGIIPISSTQDTAGPMARTVRDAALLLAALAGPDPADPARLPIPANTPTDYTSFLKTDALKGQRLGVEKAHLNGPPAVAALLKEAVAALKAQGATVVEVELNKLINPLGEAEFDVLLYEFKEGVNKYLASAGASVRTLADVIAYNKAHAAEAMPFFQQETLIQAEATNGLNNAKYKAAVLKTVTESRKIIDTMLRTNQLTAIVGATTGPAWCIDWVNGDYSTGTDFSTPAAVSGYPHLTVPMGQVLGLPVGLSFVASAYQEGLLLGMGYAYEQATHKREAPKFLPTVQA</sequence>
<dbReference type="Pfam" id="PF01425">
    <property type="entry name" value="Amidase"/>
    <property type="match status" value="1"/>
</dbReference>